<keyword evidence="2" id="KW-1133">Transmembrane helix</keyword>
<evidence type="ECO:0000256" key="3">
    <source>
        <dbReference type="SAM" id="SignalP"/>
    </source>
</evidence>
<protein>
    <submittedName>
        <fullName evidence="4">LPXTG cell wall anchor domain-containing protein</fullName>
    </submittedName>
</protein>
<reference evidence="4" key="1">
    <citation type="journal article" date="2021" name="PeerJ">
        <title>Extensive microbial diversity within the chicken gut microbiome revealed by metagenomics and culture.</title>
        <authorList>
            <person name="Gilroy R."/>
            <person name="Ravi A."/>
            <person name="Getino M."/>
            <person name="Pursley I."/>
            <person name="Horton D.L."/>
            <person name="Alikhan N.F."/>
            <person name="Baker D."/>
            <person name="Gharbi K."/>
            <person name="Hall N."/>
            <person name="Watson M."/>
            <person name="Adriaenssens E.M."/>
            <person name="Foster-Nyarko E."/>
            <person name="Jarju S."/>
            <person name="Secka A."/>
            <person name="Antonio M."/>
            <person name="Oren A."/>
            <person name="Chaudhuri R.R."/>
            <person name="La Ragione R."/>
            <person name="Hildebrand F."/>
            <person name="Pallen M.J."/>
        </authorList>
    </citation>
    <scope>NUCLEOTIDE SEQUENCE</scope>
    <source>
        <strain evidence="4">CHK173-259</strain>
    </source>
</reference>
<gene>
    <name evidence="4" type="ORF">H9875_00825</name>
</gene>
<keyword evidence="2" id="KW-0812">Transmembrane</keyword>
<evidence type="ECO:0000313" key="5">
    <source>
        <dbReference type="Proteomes" id="UP000886822"/>
    </source>
</evidence>
<feature type="region of interest" description="Disordered" evidence="1">
    <location>
        <begin position="37"/>
        <end position="94"/>
    </location>
</feature>
<organism evidence="4 5">
    <name type="scientific">Candidatus Levilactobacillus faecigallinarum</name>
    <dbReference type="NCBI Taxonomy" id="2838638"/>
    <lineage>
        <taxon>Bacteria</taxon>
        <taxon>Bacillati</taxon>
        <taxon>Bacillota</taxon>
        <taxon>Bacilli</taxon>
        <taxon>Lactobacillales</taxon>
        <taxon>Lactobacillaceae</taxon>
        <taxon>Levilactobacillus</taxon>
    </lineage>
</organism>
<accession>A0A9D1U583</accession>
<feature type="compositionally biased region" description="Polar residues" evidence="1">
    <location>
        <begin position="67"/>
        <end position="82"/>
    </location>
</feature>
<feature type="signal peptide" evidence="3">
    <location>
        <begin position="1"/>
        <end position="27"/>
    </location>
</feature>
<feature type="chain" id="PRO_5039577627" evidence="3">
    <location>
        <begin position="28"/>
        <end position="151"/>
    </location>
</feature>
<sequence>MQRWFQRVLIVLATLSLGIGVGSSALAATTTSDGHTTAGITFEGNPSSNSSSAGSDSVNPGGAGDGTTDNSVAIPNGKTPTGSKGDRITGKPAQTLGKTIHKTAADLLSGRLPQTGETQSVLIGLVGILLLLVIILATVVIRQARLLRERE</sequence>
<dbReference type="NCBIfam" id="TIGR01167">
    <property type="entry name" value="LPXTG_anchor"/>
    <property type="match status" value="1"/>
</dbReference>
<keyword evidence="2" id="KW-0472">Membrane</keyword>
<proteinExistence type="predicted"/>
<feature type="transmembrane region" description="Helical" evidence="2">
    <location>
        <begin position="121"/>
        <end position="141"/>
    </location>
</feature>
<evidence type="ECO:0000313" key="4">
    <source>
        <dbReference type="EMBL" id="HIW71144.1"/>
    </source>
</evidence>
<comment type="caution">
    <text evidence="4">The sequence shown here is derived from an EMBL/GenBank/DDBJ whole genome shotgun (WGS) entry which is preliminary data.</text>
</comment>
<reference evidence="4" key="2">
    <citation type="submission" date="2021-04" db="EMBL/GenBank/DDBJ databases">
        <authorList>
            <person name="Gilroy R."/>
        </authorList>
    </citation>
    <scope>NUCLEOTIDE SEQUENCE</scope>
    <source>
        <strain evidence="4">CHK173-259</strain>
    </source>
</reference>
<feature type="compositionally biased region" description="Low complexity" evidence="1">
    <location>
        <begin position="44"/>
        <end position="60"/>
    </location>
</feature>
<evidence type="ECO:0000256" key="2">
    <source>
        <dbReference type="SAM" id="Phobius"/>
    </source>
</evidence>
<dbReference type="EMBL" id="DXGJ01000009">
    <property type="protein sequence ID" value="HIW71144.1"/>
    <property type="molecule type" value="Genomic_DNA"/>
</dbReference>
<keyword evidence="3" id="KW-0732">Signal</keyword>
<name>A0A9D1U583_9LACO</name>
<dbReference type="Proteomes" id="UP000886822">
    <property type="component" value="Unassembled WGS sequence"/>
</dbReference>
<dbReference type="AlphaFoldDB" id="A0A9D1U583"/>
<evidence type="ECO:0000256" key="1">
    <source>
        <dbReference type="SAM" id="MobiDB-lite"/>
    </source>
</evidence>